<evidence type="ECO:0000313" key="5">
    <source>
        <dbReference type="RefSeq" id="XP_070143670.1"/>
    </source>
</evidence>
<dbReference type="Pfam" id="PF16003">
    <property type="entry name" value="DUF4776"/>
    <property type="match status" value="1"/>
</dbReference>
<sequence>MKKNYFFDAILVSSTLPNADFMRDTMRADGGRIYSIRLFDDFEDLPIDRLFVEEFPPGPALARFTASPCELIGSLTTRGVCVGLTENNEQIAAGNFMLGPPILRQLTESAFSVTQNITVELFEGKNSKCVVELIVKISSSDPDINQILVPFGNYDVCRPAERDISKRDIIFTLGRSGKCGTSACITDERLMSHAGAPNPCPHAPTEGAEAKGGAASSCGCFVAGMEAPNAAEEAKEKERTALKQLIEELGLDKVKVPKPPRTFEKSRRWHTSTSSLTPNTTSTCHPNEFGPETAPRKRKALSLTASMEQQARRRILGPYPVAEPELKNEPYKPPHLCPLCKSDISWLPKISACPYCGYKTFEIIASSEDPYDMTTTAQQLLQDCLRKEVCERDSFAGMVDQNDKIGDGSDKLSQHDDPNIPNRCLCISGQPCARCRIRTLCENYVKNNEVKQPPLPQAQAGSKDHSQPVQGKEPKRKKSTTSQRHSQLVSIFTEMRNMYDPKNGTADKADDQAMCEAICHGTKTSKARRKARKELQKALKEIDKAYPSPPKKRVKKRVQRPKSKWCTSDHRIPGLGTRTASRMAPAPATARYPATWAGCGPRVRWRATSPGDLEPLPSPFAR</sequence>
<feature type="domain" description="DUF4788" evidence="3">
    <location>
        <begin position="34"/>
        <end position="227"/>
    </location>
</feature>
<dbReference type="Proteomes" id="UP001652661">
    <property type="component" value="Chromosome 3R"/>
</dbReference>
<feature type="region of interest" description="Disordered" evidence="1">
    <location>
        <begin position="452"/>
        <end position="487"/>
    </location>
</feature>
<proteinExistence type="predicted"/>
<name>A0ABM4GLT1_DROKI</name>
<feature type="region of interest" description="Disordered" evidence="1">
    <location>
        <begin position="546"/>
        <end position="588"/>
    </location>
</feature>
<gene>
    <name evidence="5" type="primary">LOC108085919</name>
</gene>
<protein>
    <submittedName>
        <fullName evidence="5">Uncharacterized protein isoform X2</fullName>
    </submittedName>
</protein>
<accession>A0ABM4GLT1</accession>
<evidence type="ECO:0000313" key="4">
    <source>
        <dbReference type="Proteomes" id="UP001652661"/>
    </source>
</evidence>
<feature type="domain" description="DUF4776" evidence="2">
    <location>
        <begin position="331"/>
        <end position="566"/>
    </location>
</feature>
<dbReference type="Pfam" id="PF16032">
    <property type="entry name" value="DUF4788"/>
    <property type="match status" value="1"/>
</dbReference>
<evidence type="ECO:0000259" key="3">
    <source>
        <dbReference type="Pfam" id="PF16032"/>
    </source>
</evidence>
<evidence type="ECO:0000256" key="1">
    <source>
        <dbReference type="SAM" id="MobiDB-lite"/>
    </source>
</evidence>
<dbReference type="GeneID" id="108085919"/>
<dbReference type="RefSeq" id="XP_070143670.1">
    <property type="nucleotide sequence ID" value="XM_070287569.1"/>
</dbReference>
<reference evidence="5" key="1">
    <citation type="submission" date="2025-08" db="UniProtKB">
        <authorList>
            <consortium name="RefSeq"/>
        </authorList>
    </citation>
    <scope>IDENTIFICATION</scope>
    <source>
        <strain evidence="5">14028-0561.14</strain>
        <tissue evidence="5">Whole fly</tissue>
    </source>
</reference>
<feature type="region of interest" description="Disordered" evidence="1">
    <location>
        <begin position="257"/>
        <end position="294"/>
    </location>
</feature>
<dbReference type="PANTHER" id="PTHR39079:SF1">
    <property type="entry name" value="GH11706P-RELATED"/>
    <property type="match status" value="1"/>
</dbReference>
<dbReference type="PANTHER" id="PTHR39079">
    <property type="entry name" value="FI08034P-RELATED"/>
    <property type="match status" value="1"/>
</dbReference>
<keyword evidence="4" id="KW-1185">Reference proteome</keyword>
<feature type="compositionally biased region" description="Basic and acidic residues" evidence="1">
    <location>
        <begin position="257"/>
        <end position="266"/>
    </location>
</feature>
<evidence type="ECO:0000259" key="2">
    <source>
        <dbReference type="Pfam" id="PF16003"/>
    </source>
</evidence>
<organism evidence="4 5">
    <name type="scientific">Drosophila kikkawai</name>
    <name type="common">Fruit fly</name>
    <dbReference type="NCBI Taxonomy" id="30033"/>
    <lineage>
        <taxon>Eukaryota</taxon>
        <taxon>Metazoa</taxon>
        <taxon>Ecdysozoa</taxon>
        <taxon>Arthropoda</taxon>
        <taxon>Hexapoda</taxon>
        <taxon>Insecta</taxon>
        <taxon>Pterygota</taxon>
        <taxon>Neoptera</taxon>
        <taxon>Endopterygota</taxon>
        <taxon>Diptera</taxon>
        <taxon>Brachycera</taxon>
        <taxon>Muscomorpha</taxon>
        <taxon>Ephydroidea</taxon>
        <taxon>Drosophilidae</taxon>
        <taxon>Drosophila</taxon>
        <taxon>Sophophora</taxon>
    </lineage>
</organism>
<dbReference type="InterPro" id="IPR031992">
    <property type="entry name" value="DUF4788"/>
</dbReference>
<feature type="compositionally biased region" description="Basic residues" evidence="1">
    <location>
        <begin position="550"/>
        <end position="563"/>
    </location>
</feature>
<dbReference type="InterPro" id="IPR031949">
    <property type="entry name" value="DUF4776"/>
</dbReference>
<feature type="compositionally biased region" description="Low complexity" evidence="1">
    <location>
        <begin position="271"/>
        <end position="283"/>
    </location>
</feature>